<name>A0A2I4D3N4_AUSLI</name>
<dbReference type="OrthoDB" id="8446134at2759"/>
<evidence type="ECO:0000256" key="1">
    <source>
        <dbReference type="ARBA" id="ARBA00023319"/>
    </source>
</evidence>
<dbReference type="InterPro" id="IPR036179">
    <property type="entry name" value="Ig-like_dom_sf"/>
</dbReference>
<feature type="compositionally biased region" description="Acidic residues" evidence="2">
    <location>
        <begin position="200"/>
        <end position="239"/>
    </location>
</feature>
<dbReference type="Pfam" id="PF00047">
    <property type="entry name" value="ig"/>
    <property type="match status" value="1"/>
</dbReference>
<dbReference type="InterPro" id="IPR013151">
    <property type="entry name" value="Immunoglobulin_dom"/>
</dbReference>
<keyword evidence="3" id="KW-1133">Transmembrane helix</keyword>
<keyword evidence="3" id="KW-0472">Membrane</keyword>
<keyword evidence="1" id="KW-0393">Immunoglobulin domain</keyword>
<keyword evidence="3" id="KW-0812">Transmembrane</keyword>
<dbReference type="InterPro" id="IPR013783">
    <property type="entry name" value="Ig-like_fold"/>
</dbReference>
<evidence type="ECO:0000313" key="5">
    <source>
        <dbReference type="Proteomes" id="UP000192220"/>
    </source>
</evidence>
<protein>
    <submittedName>
        <fullName evidence="6">Uncharacterized protein LOC106534691</fullName>
    </submittedName>
</protein>
<dbReference type="InParanoid" id="A0A2I4D3N4"/>
<evidence type="ECO:0000259" key="4">
    <source>
        <dbReference type="PROSITE" id="PS50835"/>
    </source>
</evidence>
<dbReference type="InterPro" id="IPR003599">
    <property type="entry name" value="Ig_sub"/>
</dbReference>
<organism evidence="5 6">
    <name type="scientific">Austrofundulus limnaeus</name>
    <name type="common">Annual killifish</name>
    <dbReference type="NCBI Taxonomy" id="52670"/>
    <lineage>
        <taxon>Eukaryota</taxon>
        <taxon>Metazoa</taxon>
        <taxon>Chordata</taxon>
        <taxon>Craniata</taxon>
        <taxon>Vertebrata</taxon>
        <taxon>Euteleostomi</taxon>
        <taxon>Actinopterygii</taxon>
        <taxon>Neopterygii</taxon>
        <taxon>Teleostei</taxon>
        <taxon>Neoteleostei</taxon>
        <taxon>Acanthomorphata</taxon>
        <taxon>Ovalentaria</taxon>
        <taxon>Atherinomorphae</taxon>
        <taxon>Cyprinodontiformes</taxon>
        <taxon>Rivulidae</taxon>
        <taxon>Austrofundulus</taxon>
    </lineage>
</organism>
<dbReference type="Proteomes" id="UP000192220">
    <property type="component" value="Unplaced"/>
</dbReference>
<feature type="domain" description="Ig-like" evidence="4">
    <location>
        <begin position="22"/>
        <end position="117"/>
    </location>
</feature>
<dbReference type="PROSITE" id="PS50835">
    <property type="entry name" value="IG_LIKE"/>
    <property type="match status" value="1"/>
</dbReference>
<dbReference type="Gene3D" id="2.60.40.10">
    <property type="entry name" value="Immunoglobulins"/>
    <property type="match status" value="1"/>
</dbReference>
<feature type="transmembrane region" description="Helical" evidence="3">
    <location>
        <begin position="125"/>
        <end position="149"/>
    </location>
</feature>
<feature type="non-terminal residue" evidence="6">
    <location>
        <position position="1"/>
    </location>
</feature>
<evidence type="ECO:0000256" key="2">
    <source>
        <dbReference type="SAM" id="MobiDB-lite"/>
    </source>
</evidence>
<dbReference type="SUPFAM" id="SSF48726">
    <property type="entry name" value="Immunoglobulin"/>
    <property type="match status" value="1"/>
</dbReference>
<keyword evidence="5" id="KW-1185">Reference proteome</keyword>
<reference evidence="6" key="1">
    <citation type="submission" date="2025-08" db="UniProtKB">
        <authorList>
            <consortium name="RefSeq"/>
        </authorList>
    </citation>
    <scope>IDENTIFICATION</scope>
</reference>
<sequence length="295" mass="33389">FILAVVAHVSVSPSTAAALEKPIIKLTSPSGGLVWVSGHAEVTRGHSFIFNCSLNSNNSSDYFILKFSSQDNSKRWTSQSNSFNFYEAEYDHEGNYSCVHEGNRNNTSPESDPIYVTIKYPLLKLLLYSVVPGATLLLLVLVLIVVLVCRRRRRDRRPESVTLTQTAAVRNNYNDDEEEEQDYINVDPGDSNRKLNPVASEEDEDGNDYENLEDKEDSDYEKPEDDDDNDYENLQDEDDNVKATKAAVAAKKQREEDCDEEESSDDEHDYVNLDGSISEQTVDIYEGQQDIYQNT</sequence>
<dbReference type="PANTHER" id="PTHR46484:SF1">
    <property type="entry name" value="SCHWANN CELL MYELIN PROTEIN-RELATED"/>
    <property type="match status" value="1"/>
</dbReference>
<dbReference type="SMART" id="SM00409">
    <property type="entry name" value="IG"/>
    <property type="match status" value="1"/>
</dbReference>
<dbReference type="InterPro" id="IPR007110">
    <property type="entry name" value="Ig-like_dom"/>
</dbReference>
<dbReference type="GeneID" id="106534691"/>
<evidence type="ECO:0000256" key="3">
    <source>
        <dbReference type="SAM" id="Phobius"/>
    </source>
</evidence>
<dbReference type="RefSeq" id="XP_013886855.1">
    <property type="nucleotide sequence ID" value="XM_014031401.1"/>
</dbReference>
<accession>A0A2I4D3N4</accession>
<dbReference type="AlphaFoldDB" id="A0A2I4D3N4"/>
<dbReference type="PANTHER" id="PTHR46484">
    <property type="entry name" value="SI:CH211-171H4.5-RELATED"/>
    <property type="match status" value="1"/>
</dbReference>
<evidence type="ECO:0000313" key="6">
    <source>
        <dbReference type="RefSeq" id="XP_013886855.1"/>
    </source>
</evidence>
<feature type="region of interest" description="Disordered" evidence="2">
    <location>
        <begin position="167"/>
        <end position="295"/>
    </location>
</feature>
<dbReference type="KEGG" id="alim:106534691"/>
<gene>
    <name evidence="6" type="primary">LOC106534691</name>
</gene>
<feature type="compositionally biased region" description="Acidic residues" evidence="2">
    <location>
        <begin position="256"/>
        <end position="268"/>
    </location>
</feature>
<proteinExistence type="predicted"/>